<dbReference type="SUPFAM" id="SSF111331">
    <property type="entry name" value="NAD kinase/diacylglycerol kinase-like"/>
    <property type="match status" value="1"/>
</dbReference>
<evidence type="ECO:0000256" key="3">
    <source>
        <dbReference type="ARBA" id="ARBA00022857"/>
    </source>
</evidence>
<comment type="similarity">
    <text evidence="6">Belongs to the NAD kinase family.</text>
</comment>
<comment type="caution">
    <text evidence="6">Lacks conserved residue(s) required for the propagation of feature annotation.</text>
</comment>
<dbReference type="Pfam" id="PF20143">
    <property type="entry name" value="NAD_kinase_C"/>
    <property type="match status" value="1"/>
</dbReference>
<keyword evidence="6" id="KW-0963">Cytoplasm</keyword>
<comment type="catalytic activity">
    <reaction evidence="5 6">
        <text>NAD(+) + ATP = ADP + NADP(+) + H(+)</text>
        <dbReference type="Rhea" id="RHEA:18629"/>
        <dbReference type="ChEBI" id="CHEBI:15378"/>
        <dbReference type="ChEBI" id="CHEBI:30616"/>
        <dbReference type="ChEBI" id="CHEBI:57540"/>
        <dbReference type="ChEBI" id="CHEBI:58349"/>
        <dbReference type="ChEBI" id="CHEBI:456216"/>
        <dbReference type="EC" id="2.7.1.23"/>
    </reaction>
</comment>
<evidence type="ECO:0000256" key="6">
    <source>
        <dbReference type="HAMAP-Rule" id="MF_00361"/>
    </source>
</evidence>
<keyword evidence="6" id="KW-0547">Nucleotide-binding</keyword>
<keyword evidence="6" id="KW-0067">ATP-binding</keyword>
<evidence type="ECO:0000313" key="8">
    <source>
        <dbReference type="EMBL" id="KAB7890062.1"/>
    </source>
</evidence>
<gene>
    <name evidence="6" type="primary">nadK</name>
    <name evidence="8" type="ORF">GBG18_09910</name>
    <name evidence="7" type="ORF">GBG19_07595</name>
</gene>
<reference evidence="9 10" key="1">
    <citation type="submission" date="2019-10" db="EMBL/GenBank/DDBJ databases">
        <title>Poseidonibacter ostreae sp. nov., isolated from the gut of the Ostrea denselamellosa.</title>
        <authorList>
            <person name="Choi A."/>
        </authorList>
    </citation>
    <scope>NUCLEOTIDE SEQUENCE [LARGE SCALE GENOMIC DNA]</scope>
    <source>
        <strain evidence="7 10">SJOD-M-33</strain>
        <strain evidence="8 9">SJOD-M-5</strain>
    </source>
</reference>
<feature type="binding site" evidence="6">
    <location>
        <begin position="78"/>
        <end position="79"/>
    </location>
    <ligand>
        <name>NAD(+)</name>
        <dbReference type="ChEBI" id="CHEBI:57540"/>
    </ligand>
</feature>
<evidence type="ECO:0000313" key="10">
    <source>
        <dbReference type="Proteomes" id="UP000472839"/>
    </source>
</evidence>
<feature type="binding site" evidence="6">
    <location>
        <position position="212"/>
    </location>
    <ligand>
        <name>NAD(+)</name>
        <dbReference type="ChEBI" id="CHEBI:57540"/>
    </ligand>
</feature>
<dbReference type="EMBL" id="WFKK01000019">
    <property type="protein sequence ID" value="KAB7888895.1"/>
    <property type="molecule type" value="Genomic_DNA"/>
</dbReference>
<evidence type="ECO:0000256" key="2">
    <source>
        <dbReference type="ARBA" id="ARBA00022777"/>
    </source>
</evidence>
<dbReference type="InterPro" id="IPR002504">
    <property type="entry name" value="NADK"/>
</dbReference>
<comment type="caution">
    <text evidence="7">The sequence shown here is derived from an EMBL/GenBank/DDBJ whole genome shotgun (WGS) entry which is preliminary data.</text>
</comment>
<dbReference type="InterPro" id="IPR016064">
    <property type="entry name" value="NAD/diacylglycerol_kinase_sf"/>
</dbReference>
<accession>A0A6L4WSW2</accession>
<dbReference type="Pfam" id="PF01513">
    <property type="entry name" value="NAD_kinase"/>
    <property type="match status" value="1"/>
</dbReference>
<dbReference type="PANTHER" id="PTHR20275:SF0">
    <property type="entry name" value="NAD KINASE"/>
    <property type="match status" value="1"/>
</dbReference>
<feature type="binding site" evidence="6">
    <location>
        <position position="246"/>
    </location>
    <ligand>
        <name>NAD(+)</name>
        <dbReference type="ChEBI" id="CHEBI:57540"/>
    </ligand>
</feature>
<evidence type="ECO:0000256" key="4">
    <source>
        <dbReference type="ARBA" id="ARBA00023027"/>
    </source>
</evidence>
<dbReference type="GO" id="GO:0006741">
    <property type="term" value="P:NADP+ biosynthetic process"/>
    <property type="evidence" value="ECO:0007669"/>
    <property type="project" value="UniProtKB-UniRule"/>
</dbReference>
<sequence>MKLNKNLELLSSTNKAGIILRPSSPELEEVFDNIKSIFEKNNIEVFLEDNSANMINQKGLSLDELCSKVDFLVSVGGDGTLLSVVRKSFNYNKPVLGINLGTLGFLTDISMDELENFLHDFKNDNYKIDNRMMIKGAINLNTFVAFNDIVISRKSISSMIKIDAKIDNKHFNSYYGDGVIISTPTGSTAYNLSVGGPIVYPLTEAFIITPIAPHSLTQRPLVMPADFEIEFTITDAQGAVVIVDGQDIYEVEENETIKIKISNQNAKMIHRCQRNYFEVLNEKLRWGN</sequence>
<dbReference type="RefSeq" id="WP_152190691.1">
    <property type="nucleotide sequence ID" value="NZ_WFKI01000012.1"/>
</dbReference>
<dbReference type="Gene3D" id="2.60.200.30">
    <property type="entry name" value="Probable inorganic polyphosphate/atp-NAD kinase, domain 2"/>
    <property type="match status" value="1"/>
</dbReference>
<dbReference type="GO" id="GO:0046872">
    <property type="term" value="F:metal ion binding"/>
    <property type="evidence" value="ECO:0007669"/>
    <property type="project" value="UniProtKB-UniRule"/>
</dbReference>
<proteinExistence type="inferred from homology"/>
<dbReference type="GO" id="GO:0019674">
    <property type="term" value="P:NAD+ metabolic process"/>
    <property type="evidence" value="ECO:0007669"/>
    <property type="project" value="InterPro"/>
</dbReference>
<feature type="binding site" evidence="6">
    <location>
        <begin position="188"/>
        <end position="193"/>
    </location>
    <ligand>
        <name>NAD(+)</name>
        <dbReference type="ChEBI" id="CHEBI:57540"/>
    </ligand>
</feature>
<feature type="active site" description="Proton acceptor" evidence="6">
    <location>
        <position position="78"/>
    </location>
</feature>
<dbReference type="Proteomes" id="UP000461010">
    <property type="component" value="Unassembled WGS sequence"/>
</dbReference>
<keyword evidence="3 6" id="KW-0521">NADP</keyword>
<feature type="binding site" evidence="6">
    <location>
        <begin position="147"/>
        <end position="148"/>
    </location>
    <ligand>
        <name>NAD(+)</name>
        <dbReference type="ChEBI" id="CHEBI:57540"/>
    </ligand>
</feature>
<dbReference type="GO" id="GO:0051287">
    <property type="term" value="F:NAD binding"/>
    <property type="evidence" value="ECO:0007669"/>
    <property type="project" value="UniProtKB-ARBA"/>
</dbReference>
<protein>
    <recommendedName>
        <fullName evidence="6">NAD kinase</fullName>
        <ecNumber evidence="6">2.7.1.23</ecNumber>
    </recommendedName>
    <alternativeName>
        <fullName evidence="6">ATP-dependent NAD kinase</fullName>
    </alternativeName>
</protein>
<comment type="function">
    <text evidence="6">Involved in the regulation of the intracellular balance of NAD and NADP, and is a key enzyme in the biosynthesis of NADP. Catalyzes specifically the phosphorylation on 2'-hydroxyl of the adenosine moiety of NAD to yield NADP.</text>
</comment>
<evidence type="ECO:0000313" key="7">
    <source>
        <dbReference type="EMBL" id="KAB7888895.1"/>
    </source>
</evidence>
<dbReference type="InterPro" id="IPR017437">
    <property type="entry name" value="ATP-NAD_kinase_PpnK-typ_C"/>
</dbReference>
<dbReference type="GO" id="GO:0003951">
    <property type="term" value="F:NAD+ kinase activity"/>
    <property type="evidence" value="ECO:0007669"/>
    <property type="project" value="UniProtKB-UniRule"/>
</dbReference>
<evidence type="ECO:0000256" key="5">
    <source>
        <dbReference type="ARBA" id="ARBA00047925"/>
    </source>
</evidence>
<dbReference type="InterPro" id="IPR017438">
    <property type="entry name" value="ATP-NAD_kinase_N"/>
</dbReference>
<comment type="subcellular location">
    <subcellularLocation>
        <location evidence="6">Cytoplasm</location>
    </subcellularLocation>
</comment>
<dbReference type="EC" id="2.7.1.23" evidence="6"/>
<evidence type="ECO:0000313" key="9">
    <source>
        <dbReference type="Proteomes" id="UP000461010"/>
    </source>
</evidence>
<dbReference type="Proteomes" id="UP000472839">
    <property type="component" value="Unassembled WGS sequence"/>
</dbReference>
<dbReference type="AlphaFoldDB" id="A0A6L4WSW2"/>
<name>A0A6L4WSW2_9BACT</name>
<keyword evidence="2 6" id="KW-0418">Kinase</keyword>
<dbReference type="GO" id="GO:0005524">
    <property type="term" value="F:ATP binding"/>
    <property type="evidence" value="ECO:0007669"/>
    <property type="project" value="UniProtKB-KW"/>
</dbReference>
<keyword evidence="1 6" id="KW-0808">Transferase</keyword>
<keyword evidence="4 6" id="KW-0520">NAD</keyword>
<keyword evidence="9" id="KW-1185">Reference proteome</keyword>
<comment type="cofactor">
    <cofactor evidence="6">
        <name>a divalent metal cation</name>
        <dbReference type="ChEBI" id="CHEBI:60240"/>
    </cofactor>
</comment>
<organism evidence="7 10">
    <name type="scientific">Poseidonibacter ostreae</name>
    <dbReference type="NCBI Taxonomy" id="2654171"/>
    <lineage>
        <taxon>Bacteria</taxon>
        <taxon>Pseudomonadati</taxon>
        <taxon>Campylobacterota</taxon>
        <taxon>Epsilonproteobacteria</taxon>
        <taxon>Campylobacterales</taxon>
        <taxon>Arcobacteraceae</taxon>
        <taxon>Poseidonibacter</taxon>
    </lineage>
</organism>
<feature type="binding site" evidence="6">
    <location>
        <position position="177"/>
    </location>
    <ligand>
        <name>NAD(+)</name>
        <dbReference type="ChEBI" id="CHEBI:57540"/>
    </ligand>
</feature>
<dbReference type="EMBL" id="WFKJ01000029">
    <property type="protein sequence ID" value="KAB7890062.1"/>
    <property type="molecule type" value="Genomic_DNA"/>
</dbReference>
<evidence type="ECO:0000256" key="1">
    <source>
        <dbReference type="ARBA" id="ARBA00022679"/>
    </source>
</evidence>
<dbReference type="PANTHER" id="PTHR20275">
    <property type="entry name" value="NAD KINASE"/>
    <property type="match status" value="1"/>
</dbReference>
<dbReference type="GO" id="GO:0005737">
    <property type="term" value="C:cytoplasm"/>
    <property type="evidence" value="ECO:0007669"/>
    <property type="project" value="UniProtKB-SubCell"/>
</dbReference>
<dbReference type="HAMAP" id="MF_00361">
    <property type="entry name" value="NAD_kinase"/>
    <property type="match status" value="1"/>
</dbReference>
<dbReference type="Gene3D" id="3.40.50.10330">
    <property type="entry name" value="Probable inorganic polyphosphate/atp-NAD kinase, domain 1"/>
    <property type="match status" value="1"/>
</dbReference>